<proteinExistence type="predicted"/>
<dbReference type="AlphaFoldDB" id="A0A1G7QSY2"/>
<evidence type="ECO:0000313" key="1">
    <source>
        <dbReference type="EMBL" id="SDG01593.1"/>
    </source>
</evidence>
<gene>
    <name evidence="1" type="ORF">SAMN05216218_11382</name>
</gene>
<dbReference type="EMBL" id="FNBK01000013">
    <property type="protein sequence ID" value="SDG01593.1"/>
    <property type="molecule type" value="Genomic_DNA"/>
</dbReference>
<accession>A0A1G7QSY2</accession>
<protein>
    <submittedName>
        <fullName evidence="1">Uncharacterized protein</fullName>
    </submittedName>
</protein>
<name>A0A1G7QSY2_9EURY</name>
<organism evidence="1 2">
    <name type="scientific">Halorientalis regularis</name>
    <dbReference type="NCBI Taxonomy" id="660518"/>
    <lineage>
        <taxon>Archaea</taxon>
        <taxon>Methanobacteriati</taxon>
        <taxon>Methanobacteriota</taxon>
        <taxon>Stenosarchaea group</taxon>
        <taxon>Halobacteria</taxon>
        <taxon>Halobacteriales</taxon>
        <taxon>Haloarculaceae</taxon>
        <taxon>Halorientalis</taxon>
    </lineage>
</organism>
<reference evidence="2" key="1">
    <citation type="submission" date="2016-10" db="EMBL/GenBank/DDBJ databases">
        <authorList>
            <person name="Varghese N."/>
            <person name="Submissions S."/>
        </authorList>
    </citation>
    <scope>NUCLEOTIDE SEQUENCE [LARGE SCALE GENOMIC DNA]</scope>
    <source>
        <strain evidence="2">IBRC-M 10760</strain>
    </source>
</reference>
<dbReference type="Proteomes" id="UP000199076">
    <property type="component" value="Unassembled WGS sequence"/>
</dbReference>
<sequence length="30" mass="3129">MDADTAGRRRSVVDSKASVTGFFADELAVG</sequence>
<keyword evidence="2" id="KW-1185">Reference proteome</keyword>
<evidence type="ECO:0000313" key="2">
    <source>
        <dbReference type="Proteomes" id="UP000199076"/>
    </source>
</evidence>